<gene>
    <name evidence="2" type="ORF">CcCBS67573_g05265</name>
</gene>
<name>A0A507FBF2_9FUNG</name>
<keyword evidence="1" id="KW-0812">Transmembrane</keyword>
<dbReference type="STRING" id="246404.A0A507FBF2"/>
<evidence type="ECO:0000313" key="2">
    <source>
        <dbReference type="EMBL" id="TPX73462.1"/>
    </source>
</evidence>
<reference evidence="2 3" key="1">
    <citation type="journal article" date="2019" name="Sci. Rep.">
        <title>Comparative genomics of chytrid fungi reveal insights into the obligate biotrophic and pathogenic lifestyle of Synchytrium endobioticum.</title>
        <authorList>
            <person name="van de Vossenberg B.T.L.H."/>
            <person name="Warris S."/>
            <person name="Nguyen H.D.T."/>
            <person name="van Gent-Pelzer M.P.E."/>
            <person name="Joly D.L."/>
            <person name="van de Geest H.C."/>
            <person name="Bonants P.J.M."/>
            <person name="Smith D.S."/>
            <person name="Levesque C.A."/>
            <person name="van der Lee T.A.J."/>
        </authorList>
    </citation>
    <scope>NUCLEOTIDE SEQUENCE [LARGE SCALE GENOMIC DNA]</scope>
    <source>
        <strain evidence="2 3">CBS 675.73</strain>
    </source>
</reference>
<feature type="transmembrane region" description="Helical" evidence="1">
    <location>
        <begin position="307"/>
        <end position="327"/>
    </location>
</feature>
<evidence type="ECO:0000313" key="3">
    <source>
        <dbReference type="Proteomes" id="UP000320333"/>
    </source>
</evidence>
<proteinExistence type="predicted"/>
<dbReference type="EMBL" id="QEAP01000184">
    <property type="protein sequence ID" value="TPX73462.1"/>
    <property type="molecule type" value="Genomic_DNA"/>
</dbReference>
<dbReference type="AlphaFoldDB" id="A0A507FBF2"/>
<evidence type="ECO:0000256" key="1">
    <source>
        <dbReference type="SAM" id="Phobius"/>
    </source>
</evidence>
<dbReference type="Gene3D" id="2.60.40.1210">
    <property type="entry name" value="Cellobiose dehydrogenase, cytochrome domain"/>
    <property type="match status" value="1"/>
</dbReference>
<accession>A0A507FBF2</accession>
<feature type="transmembrane region" description="Helical" evidence="1">
    <location>
        <begin position="273"/>
        <end position="295"/>
    </location>
</feature>
<dbReference type="OrthoDB" id="10338003at2759"/>
<dbReference type="PANTHER" id="PTHR47797">
    <property type="entry name" value="DEHYDROGENASE, PUTATIVE (AFU_ORTHOLOGUE AFUA_8G05805)-RELATED"/>
    <property type="match status" value="1"/>
</dbReference>
<organism evidence="2 3">
    <name type="scientific">Chytriomyces confervae</name>
    <dbReference type="NCBI Taxonomy" id="246404"/>
    <lineage>
        <taxon>Eukaryota</taxon>
        <taxon>Fungi</taxon>
        <taxon>Fungi incertae sedis</taxon>
        <taxon>Chytridiomycota</taxon>
        <taxon>Chytridiomycota incertae sedis</taxon>
        <taxon>Chytridiomycetes</taxon>
        <taxon>Chytridiales</taxon>
        <taxon>Chytriomycetaceae</taxon>
        <taxon>Chytriomyces</taxon>
    </lineage>
</organism>
<feature type="transmembrane region" description="Helical" evidence="1">
    <location>
        <begin position="461"/>
        <end position="481"/>
    </location>
</feature>
<protein>
    <recommendedName>
        <fullName evidence="4">Cytochrome b561 domain-containing protein</fullName>
    </recommendedName>
</protein>
<comment type="caution">
    <text evidence="2">The sequence shown here is derived from an EMBL/GenBank/DDBJ whole genome shotgun (WGS) entry which is preliminary data.</text>
</comment>
<feature type="transmembrane region" description="Helical" evidence="1">
    <location>
        <begin position="347"/>
        <end position="369"/>
    </location>
</feature>
<evidence type="ECO:0008006" key="4">
    <source>
        <dbReference type="Google" id="ProtNLM"/>
    </source>
</evidence>
<feature type="transmembrane region" description="Helical" evidence="1">
    <location>
        <begin position="487"/>
        <end position="506"/>
    </location>
</feature>
<sequence length="620" mass="65794">MTTIAPLARTATALQTLSAESPPSAASIPLTSVDTVSAASPSIPPIPASTTSSQTLSSQAQFAASAFCVDSFASLCVFSTRDAADSHALFAVISSSTGWVAVGSGSAMAGSQMVVVFAASVANSTSASNNFASNDTTDMTHRDYSFSLRMGRNHLMPLPLQSYQRPFADQISISQVLDLDALFPSQYSPIAAVKHPNTTIAFAFKVPLNGSFISTAASSTFIYAIGSSPPSSPSDPASPIQQHGPNYGGFSLDISRFGVSKTATTGQYTIDLVLLHAVCMIAAWAILPPLAIFIARYLKDKTVHNWLLGHTWILLFGTGGFMIVGLVCIELHVSTPGSSRLRFVSSTHGICGTVLAFGVFPLQCIVGVVSRRLGMARKSAWFVSRSVAKLAARSQAHADSGENRVNEVEVERTAGGIGTASIAGTTGSLIDLPVSRLQPLQPFQSSIRGRSAKWISFIHRILGRCTMIFALVQIQLGLVQINASQGLVILFWCWIALIFGVGYLFVGEYRLGGAVASDETFAFLRQRKNDGELANADMDESSSANFGGDTTEEYPGHVQLQEIPTHRKMANAAQPSEVMSQGDTSLNTRLDSESLSMSYEDVAVTNATSVTNVQSSESRA</sequence>
<dbReference type="Proteomes" id="UP000320333">
    <property type="component" value="Unassembled WGS sequence"/>
</dbReference>
<keyword evidence="3" id="KW-1185">Reference proteome</keyword>
<dbReference type="SUPFAM" id="SSF49344">
    <property type="entry name" value="CBD9-like"/>
    <property type="match status" value="1"/>
</dbReference>
<keyword evidence="1" id="KW-1133">Transmembrane helix</keyword>
<dbReference type="PANTHER" id="PTHR47797:SF3">
    <property type="entry name" value="CYTOCHROME B561 DOMAIN-CONTAINING PROTEIN"/>
    <property type="match status" value="1"/>
</dbReference>
<keyword evidence="1" id="KW-0472">Membrane</keyword>
<dbReference type="CDD" id="cd08760">
    <property type="entry name" value="Cyt_b561_FRRS1_like"/>
    <property type="match status" value="1"/>
</dbReference>